<dbReference type="InterPro" id="IPR054347">
    <property type="entry name" value="TOTE_primase"/>
</dbReference>
<evidence type="ECO:0000313" key="2">
    <source>
        <dbReference type="EMBL" id="XAH73835.1"/>
    </source>
</evidence>
<dbReference type="RefSeq" id="WP_342757436.1">
    <property type="nucleotide sequence ID" value="NZ_CP146256.1"/>
</dbReference>
<feature type="domain" description="TOTE conflict system primase" evidence="1">
    <location>
        <begin position="1"/>
        <end position="238"/>
    </location>
</feature>
<sequence length="275" mass="31759">MFWGREDVYAKRGKNGGYFPQCDNRWNDTLCPKQRGEKMFCDDCEHTKWTKLDLKKIVSHLVGKKEDGTDVFGVYPLLPEGTCRFIVFDFDNHEKDAEKTDFANTDDEWHDEVDALRKMCEQNGIKSLVERSRSGRGAHVWIFFKRPIAASLARNFGFLLLDKGSASINLKSFHYYDRMYPSQDVASSIGNLIALPLQGQALKSGNSAFVDENWNAYPDQWKVLLEETEKLSLEAIEKYMSKWQVELAEARGMLASSVAGNRPKPWKKKDWYLKY</sequence>
<dbReference type="EMBL" id="CP146256">
    <property type="protein sequence ID" value="XAH73835.1"/>
    <property type="molecule type" value="Genomic_DNA"/>
</dbReference>
<evidence type="ECO:0000259" key="1">
    <source>
        <dbReference type="Pfam" id="PF22548"/>
    </source>
</evidence>
<dbReference type="Pfam" id="PF22548">
    <property type="entry name" value="AEP-TOTE"/>
    <property type="match status" value="1"/>
</dbReference>
<reference evidence="2 3" key="1">
    <citation type="submission" date="2024-02" db="EMBL/GenBank/DDBJ databases">
        <title>Bacterial strain from lacustrine sediment.</title>
        <authorList>
            <person name="Petit C."/>
            <person name="Fadhlaoui K."/>
        </authorList>
    </citation>
    <scope>NUCLEOTIDE SEQUENCE [LARGE SCALE GENOMIC DNA]</scope>
    <source>
        <strain evidence="2 3">IPX-CK</strain>
    </source>
</reference>
<gene>
    <name evidence="2" type="ORF">V6984_20390</name>
</gene>
<dbReference type="Proteomes" id="UP001451571">
    <property type="component" value="Chromosome"/>
</dbReference>
<keyword evidence="3" id="KW-1185">Reference proteome</keyword>
<name>A0ABZ3EWJ3_9FIRM</name>
<evidence type="ECO:0000313" key="3">
    <source>
        <dbReference type="Proteomes" id="UP001451571"/>
    </source>
</evidence>
<organism evidence="2 3">
    <name type="scientific">Kineothrix sedimenti</name>
    <dbReference type="NCBI Taxonomy" id="3123317"/>
    <lineage>
        <taxon>Bacteria</taxon>
        <taxon>Bacillati</taxon>
        <taxon>Bacillota</taxon>
        <taxon>Clostridia</taxon>
        <taxon>Lachnospirales</taxon>
        <taxon>Lachnospiraceae</taxon>
        <taxon>Kineothrix</taxon>
    </lineage>
</organism>
<dbReference type="CDD" id="cd00525">
    <property type="entry name" value="AE_Prim_S_like"/>
    <property type="match status" value="1"/>
</dbReference>
<protein>
    <recommendedName>
        <fullName evidence="1">TOTE conflict system primase domain-containing protein</fullName>
    </recommendedName>
</protein>
<proteinExistence type="predicted"/>
<accession>A0ABZ3EWJ3</accession>